<feature type="transmembrane region" description="Helical" evidence="1">
    <location>
        <begin position="184"/>
        <end position="207"/>
    </location>
</feature>
<sequence>MQIPTTLHALLATALLLASFFLFVWSRRAVQKTSLHQKLDLAVFAPKIVLLAVHMGLSWSRKCETGREVILGVTSLFPSLLVVRAITLFLGFTLTTKHQYLRISIFLRSLPSAPYQLMICFPLFALFSCLTKITATVVGTYFDRPLRVVVLFLLFLDHLGLGSLLWWLDGYTMAHTRTRVQMRCALYCTVGVAAVLLLIAVLGVVLSCWLLSLELQLLILMVWMIILFYAVRSAGSPVGEHLACSTHVVGNEF</sequence>
<accession>A0A9W4IWT8</accession>
<evidence type="ECO:0000256" key="1">
    <source>
        <dbReference type="SAM" id="Phobius"/>
    </source>
</evidence>
<feature type="transmembrane region" description="Helical" evidence="1">
    <location>
        <begin position="6"/>
        <end position="26"/>
    </location>
</feature>
<feature type="transmembrane region" description="Helical" evidence="1">
    <location>
        <begin position="213"/>
        <end position="231"/>
    </location>
</feature>
<dbReference type="Proteomes" id="UP001152649">
    <property type="component" value="Unassembled WGS sequence"/>
</dbReference>
<dbReference type="OrthoDB" id="425211at2759"/>
<dbReference type="AlphaFoldDB" id="A0A9W4IWT8"/>
<feature type="transmembrane region" description="Helical" evidence="1">
    <location>
        <begin position="69"/>
        <end position="94"/>
    </location>
</feature>
<keyword evidence="1" id="KW-0472">Membrane</keyword>
<evidence type="ECO:0000313" key="3">
    <source>
        <dbReference type="Proteomes" id="UP001152649"/>
    </source>
</evidence>
<protein>
    <submittedName>
        <fullName evidence="2">Uncharacterized protein</fullName>
    </submittedName>
</protein>
<feature type="transmembrane region" description="Helical" evidence="1">
    <location>
        <begin position="148"/>
        <end position="168"/>
    </location>
</feature>
<keyword evidence="1" id="KW-0812">Transmembrane</keyword>
<comment type="caution">
    <text evidence="2">The sequence shown here is derived from an EMBL/GenBank/DDBJ whole genome shotgun (WGS) entry which is preliminary data.</text>
</comment>
<evidence type="ECO:0000313" key="2">
    <source>
        <dbReference type="EMBL" id="CAG8365320.1"/>
    </source>
</evidence>
<proteinExistence type="predicted"/>
<feature type="transmembrane region" description="Helical" evidence="1">
    <location>
        <begin position="38"/>
        <end position="57"/>
    </location>
</feature>
<gene>
    <name evidence="2" type="ORF">PSALAMII_LOCUS4180</name>
</gene>
<name>A0A9W4IWT8_9EURO</name>
<dbReference type="EMBL" id="CAJVPG010000161">
    <property type="protein sequence ID" value="CAG8365320.1"/>
    <property type="molecule type" value="Genomic_DNA"/>
</dbReference>
<reference evidence="2" key="1">
    <citation type="submission" date="2021-07" db="EMBL/GenBank/DDBJ databases">
        <authorList>
            <person name="Branca A.L. A."/>
        </authorList>
    </citation>
    <scope>NUCLEOTIDE SEQUENCE</scope>
</reference>
<keyword evidence="1" id="KW-1133">Transmembrane helix</keyword>
<organism evidence="2 3">
    <name type="scientific">Penicillium salamii</name>
    <dbReference type="NCBI Taxonomy" id="1612424"/>
    <lineage>
        <taxon>Eukaryota</taxon>
        <taxon>Fungi</taxon>
        <taxon>Dikarya</taxon>
        <taxon>Ascomycota</taxon>
        <taxon>Pezizomycotina</taxon>
        <taxon>Eurotiomycetes</taxon>
        <taxon>Eurotiomycetidae</taxon>
        <taxon>Eurotiales</taxon>
        <taxon>Aspergillaceae</taxon>
        <taxon>Penicillium</taxon>
    </lineage>
</organism>
<feature type="transmembrane region" description="Helical" evidence="1">
    <location>
        <begin position="115"/>
        <end position="142"/>
    </location>
</feature>
<keyword evidence="3" id="KW-1185">Reference proteome</keyword>